<reference evidence="2" key="1">
    <citation type="submission" date="2021-03" db="EMBL/GenBank/DDBJ databases">
        <title>Evolutionary innovations through gain and loss of genes in the ectomycorrhizal Boletales.</title>
        <authorList>
            <person name="Wu G."/>
            <person name="Miyauchi S."/>
            <person name="Morin E."/>
            <person name="Yang Z.-L."/>
            <person name="Xu J."/>
            <person name="Martin F.M."/>
        </authorList>
    </citation>
    <scope>NUCLEOTIDE SEQUENCE</scope>
    <source>
        <strain evidence="2">BR01</strain>
    </source>
</reference>
<evidence type="ECO:0000256" key="1">
    <source>
        <dbReference type="SAM" id="MobiDB-lite"/>
    </source>
</evidence>
<proteinExistence type="predicted"/>
<dbReference type="AlphaFoldDB" id="A0A8I2YHD0"/>
<feature type="compositionally biased region" description="Basic and acidic residues" evidence="1">
    <location>
        <begin position="256"/>
        <end position="274"/>
    </location>
</feature>
<comment type="caution">
    <text evidence="2">The sequence shown here is derived from an EMBL/GenBank/DDBJ whole genome shotgun (WGS) entry which is preliminary data.</text>
</comment>
<sequence length="385" mass="42055">MSHSITTSASYMLNKYSRSYPSASSLQGIQAPVESEWQHFTNPPMRIILEAKKSPSGQLVSMRLKILWNVHTEADDLHIEQREVVFEDLELLSFSSLLTFQASATLQSDQGLPLKAVYRDAVVGIRYLHPRTVPPGSQPTYRRFQITLKNAQDASQFIDAIKPVCPCKANPQPSHINRQSTMLSTSLMRAATTVSGHVPVQSAIMTERQSTIDPRPVTSTTVVGCLPENHAFSIVPSSAATSLSSDDSAFVTCSETSHRADTQMDRHRKDELPKSRGRGSGQSSLPSSSQPSASSDQSISMPPPPVPRHATHSADALTQGPSGTVTTGDERSQFLAHLSKHPSLCELSRAELGTLVGQVIREEGFLQLVYEMRYSVCHASHVIIA</sequence>
<keyword evidence="3" id="KW-1185">Reference proteome</keyword>
<dbReference type="OrthoDB" id="3364736at2759"/>
<organism evidence="2 3">
    <name type="scientific">Boletus reticuloceps</name>
    <dbReference type="NCBI Taxonomy" id="495285"/>
    <lineage>
        <taxon>Eukaryota</taxon>
        <taxon>Fungi</taxon>
        <taxon>Dikarya</taxon>
        <taxon>Basidiomycota</taxon>
        <taxon>Agaricomycotina</taxon>
        <taxon>Agaricomycetes</taxon>
        <taxon>Agaricomycetidae</taxon>
        <taxon>Boletales</taxon>
        <taxon>Boletineae</taxon>
        <taxon>Boletaceae</taxon>
        <taxon>Boletoideae</taxon>
        <taxon>Boletus</taxon>
    </lineage>
</organism>
<dbReference type="InterPro" id="IPR004354">
    <property type="entry name" value="Meiotic_Rec114"/>
</dbReference>
<feature type="compositionally biased region" description="Low complexity" evidence="1">
    <location>
        <begin position="281"/>
        <end position="300"/>
    </location>
</feature>
<feature type="region of interest" description="Disordered" evidence="1">
    <location>
        <begin position="254"/>
        <end position="328"/>
    </location>
</feature>
<evidence type="ECO:0000313" key="2">
    <source>
        <dbReference type="EMBL" id="KAG6372279.1"/>
    </source>
</evidence>
<gene>
    <name evidence="2" type="ORF">JVT61DRAFT_7719</name>
</gene>
<evidence type="ECO:0000313" key="3">
    <source>
        <dbReference type="Proteomes" id="UP000683000"/>
    </source>
</evidence>
<dbReference type="Pfam" id="PF03525">
    <property type="entry name" value="Meiotic_rec114"/>
    <property type="match status" value="1"/>
</dbReference>
<dbReference type="Proteomes" id="UP000683000">
    <property type="component" value="Unassembled WGS sequence"/>
</dbReference>
<protein>
    <submittedName>
        <fullName evidence="2">Uncharacterized protein</fullName>
    </submittedName>
</protein>
<name>A0A8I2YHD0_9AGAM</name>
<accession>A0A8I2YHD0</accession>
<dbReference type="GO" id="GO:0007131">
    <property type="term" value="P:reciprocal meiotic recombination"/>
    <property type="evidence" value="ECO:0007669"/>
    <property type="project" value="InterPro"/>
</dbReference>
<dbReference type="EMBL" id="JAGFBS010000028">
    <property type="protein sequence ID" value="KAG6372279.1"/>
    <property type="molecule type" value="Genomic_DNA"/>
</dbReference>